<reference evidence="6" key="1">
    <citation type="submission" date="2014-04" db="EMBL/GenBank/DDBJ databases">
        <title>Evolutionary Origins and Diversification of the Mycorrhizal Mutualists.</title>
        <authorList>
            <consortium name="DOE Joint Genome Institute"/>
            <consortium name="Mycorrhizal Genomics Consortium"/>
            <person name="Kohler A."/>
            <person name="Kuo A."/>
            <person name="Nagy L.G."/>
            <person name="Floudas D."/>
            <person name="Copeland A."/>
            <person name="Barry K.W."/>
            <person name="Cichocki N."/>
            <person name="Veneault-Fourrey C."/>
            <person name="LaButti K."/>
            <person name="Lindquist E.A."/>
            <person name="Lipzen A."/>
            <person name="Lundell T."/>
            <person name="Morin E."/>
            <person name="Murat C."/>
            <person name="Riley R."/>
            <person name="Ohm R."/>
            <person name="Sun H."/>
            <person name="Tunlid A."/>
            <person name="Henrissat B."/>
            <person name="Grigoriev I.V."/>
            <person name="Hibbett D.S."/>
            <person name="Martin F."/>
        </authorList>
    </citation>
    <scope>NUCLEOTIDE SEQUENCE [LARGE SCALE GENOMIC DNA]</scope>
    <source>
        <strain evidence="6">FD-334 SS-4</strain>
    </source>
</reference>
<dbReference type="STRING" id="945553.A0A0D2L4P6"/>
<feature type="domain" description="DUF7708" evidence="3">
    <location>
        <begin position="82"/>
        <end position="221"/>
    </location>
</feature>
<dbReference type="SUPFAM" id="SSF52540">
    <property type="entry name" value="P-loop containing nucleoside triphosphate hydrolases"/>
    <property type="match status" value="1"/>
</dbReference>
<dbReference type="PANTHER" id="PTHR10039:SF17">
    <property type="entry name" value="FUNGAL STAND N-TERMINAL GOODBYE DOMAIN-CONTAINING PROTEIN-RELATED"/>
    <property type="match status" value="1"/>
</dbReference>
<dbReference type="InterPro" id="IPR056125">
    <property type="entry name" value="DUF7708"/>
</dbReference>
<accession>A0A0D2L4P6</accession>
<evidence type="ECO:0000259" key="4">
    <source>
        <dbReference type="Pfam" id="PF24883"/>
    </source>
</evidence>
<dbReference type="PANTHER" id="PTHR10039">
    <property type="entry name" value="AMELOGENIN"/>
    <property type="match status" value="1"/>
</dbReference>
<dbReference type="Gene3D" id="3.40.50.300">
    <property type="entry name" value="P-loop containing nucleotide triphosphate hydrolases"/>
    <property type="match status" value="1"/>
</dbReference>
<dbReference type="OMA" id="TAIIWGC"/>
<evidence type="ECO:0000313" key="6">
    <source>
        <dbReference type="Proteomes" id="UP000054270"/>
    </source>
</evidence>
<dbReference type="InterPro" id="IPR027417">
    <property type="entry name" value="P-loop_NTPase"/>
</dbReference>
<sequence length="1525" mass="172281">MDTAAHPNSAEPTPGTSTEHSFSTFDCALEEYLEGLPKDKKKSKFIELCRASATDATPQAINALLQRQEDRRALSGPVHRIFSRVMSALNDYTEVVGQLVSAQPLPCAIIWGALMVVVEASNRCDSLFESMQKELLSLAEYLQRITVYEDLYGDSTEMQRLFFVSYTNIIHFWHRVHKECKHTGLAMSARSLTSSALKKMNTIISEIHSVSNSITEQASLCQGQKDKQEYSEARTERKLQSEWREKQSVSNYFDLCMQIRGHLTPPDDVARPNTQRHESNLRYLQPETCQWLVEESCYTAWCSPGSGGPRLFCLSGLPGHGKSILTSFAIRELEFKGAAVAYYFCQFSQPCKDPTEILRLLGLQLFNIYFERQLPLDDDFGQLFMQSRKPQDVENLINELVSRLLSGGGVYFFIDGLDEAVLDGISPVLLFLNGLRKDWATAEVGLWVTKRRQVRVVDCFETHIQPEPRLTLELTDHTEADVVRFLRAKLQALKQRFCSQRSCGLSEKDSALFQATELYLIARAQGNFLWARLMTQDLDGENRVEDVKGLLGHILGDTPKELADIYKSRLDRFGRLGRNDERVAIKVMSLVAFARRQLRLEELQEAAAILAGYGKKKTAALDAARSIRTMPLKTFLGKFTTLVEVDGDISDPAPTDTCRLVHSSVFEFLYDNPAILDKDSKDYQLHFSPFALANACLTYLARPIFSQLLQKQSLSDATYTWVDSTGETVDKHLFSQYAAKYWVRHVVDLDKREQDQIRERVVTFLSSNNFQTCMQIQSIWVQGRFDQYYVGDKLSILHAMPKWLIRNRSSDSKRITITKYWLDYRELMHNWKILLSCRGCHDTDPDCSYLAFRGELDRIWWTSFGPDHLFSNFQSRYKSFRLAEDKNTFSECFEALSVSKEQIVIVRLKNWNHLDRSLQFVCEHWTLTDHVSAPSLKKKQHITTTEAATNWLFYVKPPSEGLTRLVARPTALSSDAQILRLGSQLFRKDKDRDYSVASGEGSPAYFEEVSGRGALVAIGGRSHILAAQLQEPHRFFERLGRDFTRLERLENRNNNKGTKPSTIYDTDESDDEWLSDASSDSSDVEMEAYESWSEGSTDDEGSISSSSSESSTTNSESENESEEDPASSISGGKSDAVGVESSSRGAPSVLSQSAFRSLGGRQDSVSEEEIWGMEVDAQLGVQTYNDDLMRTSNTREPTVLLTVLQHNDNSIPTKLFEYSCPSQFMLYDSPPAVHPQESLVVWSLGGGNLLFADVAVKTYFTRQLRPSAPHTRQISVKPQFSPCGHFLHVVTLEVRVQEGPQHHRTRPPSDLHLYMLALTYRLSSSKPTRSPPVLLHRVKVDLGKHEGPLSVSQLPFSFTWTPREIFVSRRGTYLDVFRIQLFGNLKHTGDSCPSEQTHKVSVAKKKTLLPDGAAFRDVLFVPLSDDNNGAYMVIVGGETRAKPEALLMKDLVVPGMRLDATESEISDGRKRQTLAHSVGAILQAEDVGGWIEAEGILVPEGRSMGHLDMRKEKFDPVDDCDAEPY</sequence>
<feature type="compositionally biased region" description="Acidic residues" evidence="2">
    <location>
        <begin position="1065"/>
        <end position="1074"/>
    </location>
</feature>
<dbReference type="Pfam" id="PF24809">
    <property type="entry name" value="DUF7708"/>
    <property type="match status" value="1"/>
</dbReference>
<protein>
    <recommendedName>
        <fullName evidence="7">NACHT domain-containing protein</fullName>
    </recommendedName>
</protein>
<dbReference type="EMBL" id="KN817555">
    <property type="protein sequence ID" value="KJA21807.1"/>
    <property type="molecule type" value="Genomic_DNA"/>
</dbReference>
<keyword evidence="6" id="KW-1185">Reference proteome</keyword>
<feature type="compositionally biased region" description="Polar residues" evidence="2">
    <location>
        <begin position="1140"/>
        <end position="1155"/>
    </location>
</feature>
<gene>
    <name evidence="5" type="ORF">HYPSUDRAFT_41683</name>
</gene>
<evidence type="ECO:0000313" key="5">
    <source>
        <dbReference type="EMBL" id="KJA21807.1"/>
    </source>
</evidence>
<dbReference type="InterPro" id="IPR056884">
    <property type="entry name" value="NPHP3-like_N"/>
</dbReference>
<feature type="region of interest" description="Disordered" evidence="2">
    <location>
        <begin position="1"/>
        <end position="21"/>
    </location>
</feature>
<feature type="region of interest" description="Disordered" evidence="2">
    <location>
        <begin position="1050"/>
        <end position="1162"/>
    </location>
</feature>
<name>A0A0D2L4P6_HYPSF</name>
<dbReference type="Proteomes" id="UP000054270">
    <property type="component" value="Unassembled WGS sequence"/>
</dbReference>
<proteinExistence type="predicted"/>
<organism evidence="5 6">
    <name type="scientific">Hypholoma sublateritium (strain FD-334 SS-4)</name>
    <dbReference type="NCBI Taxonomy" id="945553"/>
    <lineage>
        <taxon>Eukaryota</taxon>
        <taxon>Fungi</taxon>
        <taxon>Dikarya</taxon>
        <taxon>Basidiomycota</taxon>
        <taxon>Agaricomycotina</taxon>
        <taxon>Agaricomycetes</taxon>
        <taxon>Agaricomycetidae</taxon>
        <taxon>Agaricales</taxon>
        <taxon>Agaricineae</taxon>
        <taxon>Strophariaceae</taxon>
        <taxon>Hypholoma</taxon>
    </lineage>
</organism>
<feature type="compositionally biased region" description="Polar residues" evidence="2">
    <location>
        <begin position="10"/>
        <end position="21"/>
    </location>
</feature>
<evidence type="ECO:0000256" key="2">
    <source>
        <dbReference type="SAM" id="MobiDB-lite"/>
    </source>
</evidence>
<feature type="domain" description="Nephrocystin 3-like N-terminal" evidence="4">
    <location>
        <begin position="287"/>
        <end position="435"/>
    </location>
</feature>
<evidence type="ECO:0000259" key="3">
    <source>
        <dbReference type="Pfam" id="PF24809"/>
    </source>
</evidence>
<feature type="compositionally biased region" description="Low complexity" evidence="2">
    <location>
        <begin position="1102"/>
        <end position="1116"/>
    </location>
</feature>
<evidence type="ECO:0008006" key="7">
    <source>
        <dbReference type="Google" id="ProtNLM"/>
    </source>
</evidence>
<keyword evidence="1" id="KW-0677">Repeat</keyword>
<evidence type="ECO:0000256" key="1">
    <source>
        <dbReference type="ARBA" id="ARBA00022737"/>
    </source>
</evidence>
<dbReference type="Pfam" id="PF24883">
    <property type="entry name" value="NPHP3_N"/>
    <property type="match status" value="1"/>
</dbReference>
<dbReference type="OrthoDB" id="21416at2759"/>